<organism evidence="4 5">
    <name type="scientific">Cellvibrio fibrivorans</name>
    <dbReference type="NCBI Taxonomy" id="126350"/>
    <lineage>
        <taxon>Bacteria</taxon>
        <taxon>Pseudomonadati</taxon>
        <taxon>Pseudomonadota</taxon>
        <taxon>Gammaproteobacteria</taxon>
        <taxon>Cellvibrionales</taxon>
        <taxon>Cellvibrionaceae</taxon>
        <taxon>Cellvibrio</taxon>
    </lineage>
</organism>
<dbReference type="PANTHER" id="PTHR43877">
    <property type="entry name" value="AMINOALKYLPHOSPHONATE N-ACETYLTRANSFERASE-RELATED-RELATED"/>
    <property type="match status" value="1"/>
</dbReference>
<gene>
    <name evidence="4" type="ORF">J2X05_000524</name>
</gene>
<sequence length="151" mass="17034">MLIKIDDLRGPEVAQILTEHLTDMYAVSPPESVHALDLDKLRKPEITFWSVWDGNQLAGCGALKELDATHAEIKSMRTANAYRGKGVAVKIMEHILGVAAERNYQRLSLETGTQDFFIPARKLYERFGFEYCGPFGDYAEDPYSAFMTKTL</sequence>
<dbReference type="PANTHER" id="PTHR43877:SF5">
    <property type="entry name" value="BLL8307 PROTEIN"/>
    <property type="match status" value="1"/>
</dbReference>
<protein>
    <submittedName>
        <fullName evidence="4">Acetyltransferase</fullName>
        <ecNumber evidence="4">2.3.1.-</ecNumber>
    </submittedName>
</protein>
<evidence type="ECO:0000256" key="1">
    <source>
        <dbReference type="ARBA" id="ARBA00022679"/>
    </source>
</evidence>
<proteinExistence type="predicted"/>
<dbReference type="GO" id="GO:0016746">
    <property type="term" value="F:acyltransferase activity"/>
    <property type="evidence" value="ECO:0007669"/>
    <property type="project" value="UniProtKB-KW"/>
</dbReference>
<evidence type="ECO:0000256" key="2">
    <source>
        <dbReference type="ARBA" id="ARBA00023315"/>
    </source>
</evidence>
<dbReference type="InterPro" id="IPR000182">
    <property type="entry name" value="GNAT_dom"/>
</dbReference>
<keyword evidence="2 4" id="KW-0012">Acyltransferase</keyword>
<evidence type="ECO:0000259" key="3">
    <source>
        <dbReference type="PROSITE" id="PS51186"/>
    </source>
</evidence>
<dbReference type="InterPro" id="IPR050832">
    <property type="entry name" value="Bact_Acetyltransf"/>
</dbReference>
<dbReference type="EC" id="2.3.1.-" evidence="4"/>
<dbReference type="Gene3D" id="3.40.630.30">
    <property type="match status" value="1"/>
</dbReference>
<reference evidence="4 5" key="1">
    <citation type="submission" date="2023-07" db="EMBL/GenBank/DDBJ databases">
        <title>Sorghum-associated microbial communities from plants grown in Nebraska, USA.</title>
        <authorList>
            <person name="Schachtman D."/>
        </authorList>
    </citation>
    <scope>NUCLEOTIDE SEQUENCE [LARGE SCALE GENOMIC DNA]</scope>
    <source>
        <strain evidence="4 5">BE190</strain>
    </source>
</reference>
<evidence type="ECO:0000313" key="4">
    <source>
        <dbReference type="EMBL" id="MDR7088521.1"/>
    </source>
</evidence>
<keyword evidence="1 4" id="KW-0808">Transferase</keyword>
<dbReference type="Pfam" id="PF00583">
    <property type="entry name" value="Acetyltransf_1"/>
    <property type="match status" value="1"/>
</dbReference>
<feature type="domain" description="N-acetyltransferase" evidence="3">
    <location>
        <begin position="3"/>
        <end position="151"/>
    </location>
</feature>
<evidence type="ECO:0000313" key="5">
    <source>
        <dbReference type="Proteomes" id="UP001253595"/>
    </source>
</evidence>
<dbReference type="Proteomes" id="UP001253595">
    <property type="component" value="Unassembled WGS sequence"/>
</dbReference>
<dbReference type="SUPFAM" id="SSF55729">
    <property type="entry name" value="Acyl-CoA N-acyltransferases (Nat)"/>
    <property type="match status" value="1"/>
</dbReference>
<dbReference type="InterPro" id="IPR016181">
    <property type="entry name" value="Acyl_CoA_acyltransferase"/>
</dbReference>
<name>A0ABU1UTL6_9GAMM</name>
<keyword evidence="5" id="KW-1185">Reference proteome</keyword>
<dbReference type="RefSeq" id="WP_310068257.1">
    <property type="nucleotide sequence ID" value="NZ_JAVDVX010000001.1"/>
</dbReference>
<dbReference type="EMBL" id="JAVDVX010000001">
    <property type="protein sequence ID" value="MDR7088521.1"/>
    <property type="molecule type" value="Genomic_DNA"/>
</dbReference>
<accession>A0ABU1UTL6</accession>
<dbReference type="CDD" id="cd04301">
    <property type="entry name" value="NAT_SF"/>
    <property type="match status" value="1"/>
</dbReference>
<comment type="caution">
    <text evidence="4">The sequence shown here is derived from an EMBL/GenBank/DDBJ whole genome shotgun (WGS) entry which is preliminary data.</text>
</comment>
<dbReference type="PROSITE" id="PS51186">
    <property type="entry name" value="GNAT"/>
    <property type="match status" value="1"/>
</dbReference>